<reference evidence="2" key="1">
    <citation type="submission" date="2020-09" db="EMBL/GenBank/DDBJ databases">
        <authorList>
            <person name="Kim M.K."/>
        </authorList>
    </citation>
    <scope>NUCLEOTIDE SEQUENCE</scope>
    <source>
        <strain evidence="2">BT704</strain>
    </source>
</reference>
<gene>
    <name evidence="2" type="ORF">IC230_29280</name>
</gene>
<dbReference type="RefSeq" id="WP_191042633.1">
    <property type="nucleotide sequence ID" value="NZ_JACXAA010000016.1"/>
</dbReference>
<dbReference type="InterPro" id="IPR041049">
    <property type="entry name" value="DUF5615"/>
</dbReference>
<proteinExistence type="predicted"/>
<organism evidence="2 3">
    <name type="scientific">Spirosoma validum</name>
    <dbReference type="NCBI Taxonomy" id="2771355"/>
    <lineage>
        <taxon>Bacteria</taxon>
        <taxon>Pseudomonadati</taxon>
        <taxon>Bacteroidota</taxon>
        <taxon>Cytophagia</taxon>
        <taxon>Cytophagales</taxon>
        <taxon>Cytophagaceae</taxon>
        <taxon>Spirosoma</taxon>
    </lineage>
</organism>
<dbReference type="AlphaFoldDB" id="A0A927B834"/>
<sequence>MLKFIVDTQQPPMLATYLRWKGFDAIHTTHFPDGHLLQDIEIAKITLEESRIIVTKDADFPDSFFLKGAPPRVIHIQLGNIRNRELTAFLEARWTISQDLLMQDSGMVVLNQAQIISY</sequence>
<protein>
    <submittedName>
        <fullName evidence="2">DUF5615 family PIN-like protein</fullName>
    </submittedName>
</protein>
<evidence type="ECO:0000259" key="1">
    <source>
        <dbReference type="Pfam" id="PF18480"/>
    </source>
</evidence>
<dbReference type="EMBL" id="JACXAA010000016">
    <property type="protein sequence ID" value="MBD2757008.1"/>
    <property type="molecule type" value="Genomic_DNA"/>
</dbReference>
<evidence type="ECO:0000313" key="3">
    <source>
        <dbReference type="Proteomes" id="UP000653797"/>
    </source>
</evidence>
<feature type="domain" description="DUF5615" evidence="1">
    <location>
        <begin position="3"/>
        <end position="105"/>
    </location>
</feature>
<name>A0A927B834_9BACT</name>
<accession>A0A927B834</accession>
<keyword evidence="3" id="KW-1185">Reference proteome</keyword>
<dbReference type="Pfam" id="PF18480">
    <property type="entry name" value="DUF5615"/>
    <property type="match status" value="1"/>
</dbReference>
<dbReference type="Proteomes" id="UP000653797">
    <property type="component" value="Unassembled WGS sequence"/>
</dbReference>
<evidence type="ECO:0000313" key="2">
    <source>
        <dbReference type="EMBL" id="MBD2757008.1"/>
    </source>
</evidence>
<comment type="caution">
    <text evidence="2">The sequence shown here is derived from an EMBL/GenBank/DDBJ whole genome shotgun (WGS) entry which is preliminary data.</text>
</comment>